<dbReference type="InterPro" id="IPR036388">
    <property type="entry name" value="WH-like_DNA-bd_sf"/>
</dbReference>
<dbReference type="Gene3D" id="3.30.420.40">
    <property type="match status" value="2"/>
</dbReference>
<comment type="similarity">
    <text evidence="1">Belongs to the ROK (NagC/XylR) family.</text>
</comment>
<feature type="domain" description="HTH marR-type" evidence="2">
    <location>
        <begin position="16"/>
        <end position="59"/>
    </location>
</feature>
<proteinExistence type="inferred from homology"/>
<evidence type="ECO:0000313" key="4">
    <source>
        <dbReference type="Proteomes" id="UP000199671"/>
    </source>
</evidence>
<dbReference type="AlphaFoldDB" id="A0A1G9WXZ4"/>
<sequence length="407" mass="42356">MGRGSNLPRVGGFNRAVVLEAIRHSGDGLTRAQLGRITGLAPQTVSNVTRELLEQRLIQETGIVAPGGRGRPGVALTLNPAGGYAVGIHIDPSALGIAVVDLTGEVVAENYGPLPSPQDSAAVIAHLRHEVERMEREASVPRERLLGIGVAAPGPIDDAAGTVSPPLLPGWGTVPLRDLLARRTGLDVVLDKDVTAVAKAHLWTGESPDPANFLVFYLGAGAAISPVIAGQVVRGTTGNAGETMHLPGDPRSASPRGRILGTSLGERELVAHARELGMTLPGAVDSWDPHEIEEGFTDLLDRAGRGEATATEVFASAGRVLGAAALAVAELLDMSAIVITGPRWAAMRPLCEPELQRMIADHTLHGQPRPLTVHTSSLGERAGTVGAACLVLDRLFSPTPATLLIGK</sequence>
<dbReference type="GO" id="GO:0016301">
    <property type="term" value="F:kinase activity"/>
    <property type="evidence" value="ECO:0007669"/>
    <property type="project" value="UniProtKB-KW"/>
</dbReference>
<evidence type="ECO:0000313" key="3">
    <source>
        <dbReference type="EMBL" id="SDM89464.1"/>
    </source>
</evidence>
<dbReference type="InterPro" id="IPR000600">
    <property type="entry name" value="ROK"/>
</dbReference>
<dbReference type="RefSeq" id="WP_176760870.1">
    <property type="nucleotide sequence ID" value="NZ_FNHU01000008.1"/>
</dbReference>
<protein>
    <submittedName>
        <fullName evidence="3">Sugar kinase of the NBD/HSP70 family, may contain an N-terminal HTH domain</fullName>
    </submittedName>
</protein>
<reference evidence="3 4" key="1">
    <citation type="submission" date="2016-10" db="EMBL/GenBank/DDBJ databases">
        <authorList>
            <person name="de Groot N.N."/>
        </authorList>
    </citation>
    <scope>NUCLEOTIDE SEQUENCE [LARGE SCALE GENOMIC DNA]</scope>
    <source>
        <strain evidence="3 4">KPR-7B</strain>
    </source>
</reference>
<dbReference type="SUPFAM" id="SSF46785">
    <property type="entry name" value="Winged helix' DNA-binding domain"/>
    <property type="match status" value="1"/>
</dbReference>
<dbReference type="GO" id="GO:0003700">
    <property type="term" value="F:DNA-binding transcription factor activity"/>
    <property type="evidence" value="ECO:0007669"/>
    <property type="project" value="InterPro"/>
</dbReference>
<dbReference type="PANTHER" id="PTHR18964">
    <property type="entry name" value="ROK (REPRESSOR, ORF, KINASE) FAMILY"/>
    <property type="match status" value="1"/>
</dbReference>
<evidence type="ECO:0000259" key="2">
    <source>
        <dbReference type="Pfam" id="PF12802"/>
    </source>
</evidence>
<accession>A0A1G9WXZ4</accession>
<dbReference type="InterPro" id="IPR000835">
    <property type="entry name" value="HTH_MarR-typ"/>
</dbReference>
<dbReference type="Proteomes" id="UP000199671">
    <property type="component" value="Unassembled WGS sequence"/>
</dbReference>
<dbReference type="Gene3D" id="1.10.10.10">
    <property type="entry name" value="Winged helix-like DNA-binding domain superfamily/Winged helix DNA-binding domain"/>
    <property type="match status" value="1"/>
</dbReference>
<dbReference type="InterPro" id="IPR036390">
    <property type="entry name" value="WH_DNA-bd_sf"/>
</dbReference>
<name>A0A1G9WXZ4_9ACTO</name>
<keyword evidence="3" id="KW-0418">Kinase</keyword>
<dbReference type="EMBL" id="FNHU01000008">
    <property type="protein sequence ID" value="SDM89464.1"/>
    <property type="molecule type" value="Genomic_DNA"/>
</dbReference>
<dbReference type="InterPro" id="IPR043129">
    <property type="entry name" value="ATPase_NBD"/>
</dbReference>
<dbReference type="PANTHER" id="PTHR18964:SF149">
    <property type="entry name" value="BIFUNCTIONAL UDP-N-ACETYLGLUCOSAMINE 2-EPIMERASE_N-ACETYLMANNOSAMINE KINASE"/>
    <property type="match status" value="1"/>
</dbReference>
<keyword evidence="3" id="KW-0808">Transferase</keyword>
<organism evidence="3 4">
    <name type="scientific">Actinomyces ruminicola</name>
    <dbReference type="NCBI Taxonomy" id="332524"/>
    <lineage>
        <taxon>Bacteria</taxon>
        <taxon>Bacillati</taxon>
        <taxon>Actinomycetota</taxon>
        <taxon>Actinomycetes</taxon>
        <taxon>Actinomycetales</taxon>
        <taxon>Actinomycetaceae</taxon>
        <taxon>Actinomyces</taxon>
    </lineage>
</organism>
<dbReference type="Pfam" id="PF12802">
    <property type="entry name" value="MarR_2"/>
    <property type="match status" value="1"/>
</dbReference>
<evidence type="ECO:0000256" key="1">
    <source>
        <dbReference type="ARBA" id="ARBA00006479"/>
    </source>
</evidence>
<dbReference type="SUPFAM" id="SSF53067">
    <property type="entry name" value="Actin-like ATPase domain"/>
    <property type="match status" value="1"/>
</dbReference>
<dbReference type="Pfam" id="PF00480">
    <property type="entry name" value="ROK"/>
    <property type="match status" value="1"/>
</dbReference>
<gene>
    <name evidence="3" type="ORF">SAMN04487766_10898</name>
</gene>